<sequence length="140" mass="15506">MSSIISGFKFGIGLLLASFVAVGVYVGGAFALEFISESCTEETYSPDVTVTTINHWKSEGSASPKLMIVGEVANNSDIKWSSLEIAYVLKDGENKFLKRCSEILYYPKLENGPVNFEVKCFDPPSNLDGFTYELELYGRY</sequence>
<protein>
    <submittedName>
        <fullName evidence="1">Uncharacterized protein</fullName>
    </submittedName>
</protein>
<evidence type="ECO:0000313" key="1">
    <source>
        <dbReference type="EMBL" id="MFD2094595.1"/>
    </source>
</evidence>
<organism evidence="1 2">
    <name type="scientific">Corallincola platygyrae</name>
    <dbReference type="NCBI Taxonomy" id="1193278"/>
    <lineage>
        <taxon>Bacteria</taxon>
        <taxon>Pseudomonadati</taxon>
        <taxon>Pseudomonadota</taxon>
        <taxon>Gammaproteobacteria</taxon>
        <taxon>Alteromonadales</taxon>
        <taxon>Psychromonadaceae</taxon>
        <taxon>Corallincola</taxon>
    </lineage>
</organism>
<proteinExistence type="predicted"/>
<dbReference type="Proteomes" id="UP001597380">
    <property type="component" value="Unassembled WGS sequence"/>
</dbReference>
<gene>
    <name evidence="1" type="ORF">ACFSJ3_01240</name>
</gene>
<dbReference type="EMBL" id="JBHUHT010000004">
    <property type="protein sequence ID" value="MFD2094595.1"/>
    <property type="molecule type" value="Genomic_DNA"/>
</dbReference>
<reference evidence="2" key="1">
    <citation type="journal article" date="2019" name="Int. J. Syst. Evol. Microbiol.">
        <title>The Global Catalogue of Microorganisms (GCM) 10K type strain sequencing project: providing services to taxonomists for standard genome sequencing and annotation.</title>
        <authorList>
            <consortium name="The Broad Institute Genomics Platform"/>
            <consortium name="The Broad Institute Genome Sequencing Center for Infectious Disease"/>
            <person name="Wu L."/>
            <person name="Ma J."/>
        </authorList>
    </citation>
    <scope>NUCLEOTIDE SEQUENCE [LARGE SCALE GENOMIC DNA]</scope>
    <source>
        <strain evidence="2">CGMCC 1.10992</strain>
    </source>
</reference>
<evidence type="ECO:0000313" key="2">
    <source>
        <dbReference type="Proteomes" id="UP001597380"/>
    </source>
</evidence>
<accession>A0ABW4XGG5</accession>
<comment type="caution">
    <text evidence="1">The sequence shown here is derived from an EMBL/GenBank/DDBJ whole genome shotgun (WGS) entry which is preliminary data.</text>
</comment>
<dbReference type="RefSeq" id="WP_345338762.1">
    <property type="nucleotide sequence ID" value="NZ_BAABLI010000007.1"/>
</dbReference>
<keyword evidence="2" id="KW-1185">Reference proteome</keyword>
<name>A0ABW4XGG5_9GAMM</name>